<evidence type="ECO:0000313" key="4">
    <source>
        <dbReference type="EMBL" id="MDQ0465073.1"/>
    </source>
</evidence>
<comment type="caution">
    <text evidence="4">The sequence shown here is derived from an EMBL/GenBank/DDBJ whole genome shotgun (WGS) entry which is preliminary data.</text>
</comment>
<evidence type="ECO:0000256" key="2">
    <source>
        <dbReference type="SAM" id="MobiDB-lite"/>
    </source>
</evidence>
<dbReference type="Pfam" id="PF01551">
    <property type="entry name" value="Peptidase_M23"/>
    <property type="match status" value="1"/>
</dbReference>
<feature type="region of interest" description="Disordered" evidence="2">
    <location>
        <begin position="226"/>
        <end position="247"/>
    </location>
</feature>
<name>A0ABU0IVC2_9CAUL</name>
<dbReference type="PANTHER" id="PTHR21666:SF289">
    <property type="entry name" value="L-ALA--D-GLU ENDOPEPTIDASE"/>
    <property type="match status" value="1"/>
</dbReference>
<dbReference type="PANTHER" id="PTHR21666">
    <property type="entry name" value="PEPTIDASE-RELATED"/>
    <property type="match status" value="1"/>
</dbReference>
<proteinExistence type="predicted"/>
<feature type="domain" description="M23ase beta-sheet core" evidence="3">
    <location>
        <begin position="92"/>
        <end position="187"/>
    </location>
</feature>
<dbReference type="Gene3D" id="2.70.70.10">
    <property type="entry name" value="Glucose Permease (Domain IIA)"/>
    <property type="match status" value="1"/>
</dbReference>
<dbReference type="InterPro" id="IPR016047">
    <property type="entry name" value="M23ase_b-sheet_dom"/>
</dbReference>
<protein>
    <recommendedName>
        <fullName evidence="3">M23ase beta-sheet core domain-containing protein</fullName>
    </recommendedName>
</protein>
<dbReference type="SUPFAM" id="SSF51261">
    <property type="entry name" value="Duplicated hybrid motif"/>
    <property type="match status" value="1"/>
</dbReference>
<dbReference type="CDD" id="cd12797">
    <property type="entry name" value="M23_peptidase"/>
    <property type="match status" value="1"/>
</dbReference>
<keyword evidence="5" id="KW-1185">Reference proteome</keyword>
<evidence type="ECO:0000259" key="3">
    <source>
        <dbReference type="Pfam" id="PF01551"/>
    </source>
</evidence>
<keyword evidence="1" id="KW-0732">Signal</keyword>
<gene>
    <name evidence="4" type="ORF">QO010_002857</name>
</gene>
<feature type="region of interest" description="Disordered" evidence="2">
    <location>
        <begin position="265"/>
        <end position="310"/>
    </location>
</feature>
<accession>A0ABU0IVC2</accession>
<dbReference type="InterPro" id="IPR011055">
    <property type="entry name" value="Dup_hybrid_motif"/>
</dbReference>
<evidence type="ECO:0000313" key="5">
    <source>
        <dbReference type="Proteomes" id="UP001228905"/>
    </source>
</evidence>
<organism evidence="4 5">
    <name type="scientific">Caulobacter ginsengisoli</name>
    <dbReference type="NCBI Taxonomy" id="400775"/>
    <lineage>
        <taxon>Bacteria</taxon>
        <taxon>Pseudomonadati</taxon>
        <taxon>Pseudomonadota</taxon>
        <taxon>Alphaproteobacteria</taxon>
        <taxon>Caulobacterales</taxon>
        <taxon>Caulobacteraceae</taxon>
        <taxon>Caulobacter</taxon>
    </lineage>
</organism>
<sequence>MRALAPVIIGLVSAALGMGGAWAVGATTRHEQHYSASIQPAVVAKANAADPHAAPALRAPVTLLAFIDPIAGCGINSPFGMRKMPWEEGGRLHEGVDIAAPAGSLVRATLDGVVGRTGTSGSYGRFVEIVHANGLTSFYAHLGRLGALKTGEAVKSGQTVGYAGSTGRSTGSHLHFEIRLNGKPLNPALFIGQTFASAKTLPLTAAARIPTRVRLAQVSRWPAGVAAPAAPRQSVASSAASGQDVRTIRGGRMRMVLTPVADLDLPVREPPKAPAADPSGYRPGDLPLSRPTPKAAAPIKTSPINTTHTG</sequence>
<dbReference type="RefSeq" id="WP_307350179.1">
    <property type="nucleotide sequence ID" value="NZ_JAUSVS010000005.1"/>
</dbReference>
<evidence type="ECO:0000256" key="1">
    <source>
        <dbReference type="ARBA" id="ARBA00022729"/>
    </source>
</evidence>
<dbReference type="EMBL" id="JAUSVS010000005">
    <property type="protein sequence ID" value="MDQ0465073.1"/>
    <property type="molecule type" value="Genomic_DNA"/>
</dbReference>
<dbReference type="InterPro" id="IPR050570">
    <property type="entry name" value="Cell_wall_metabolism_enzyme"/>
</dbReference>
<dbReference type="Proteomes" id="UP001228905">
    <property type="component" value="Unassembled WGS sequence"/>
</dbReference>
<reference evidence="4 5" key="1">
    <citation type="submission" date="2023-07" db="EMBL/GenBank/DDBJ databases">
        <title>Genomic Encyclopedia of Type Strains, Phase IV (KMG-IV): sequencing the most valuable type-strain genomes for metagenomic binning, comparative biology and taxonomic classification.</title>
        <authorList>
            <person name="Goeker M."/>
        </authorList>
    </citation>
    <scope>NUCLEOTIDE SEQUENCE [LARGE SCALE GENOMIC DNA]</scope>
    <source>
        <strain evidence="4 5">DSM 18695</strain>
    </source>
</reference>